<feature type="signal peptide" evidence="7">
    <location>
        <begin position="1"/>
        <end position="18"/>
    </location>
</feature>
<dbReference type="InterPro" id="IPR002355">
    <property type="entry name" value="Cu_oxidase_Cu_BS"/>
</dbReference>
<evidence type="ECO:0000256" key="5">
    <source>
        <dbReference type="ARBA" id="ARBA00023157"/>
    </source>
</evidence>
<dbReference type="InterPro" id="IPR033138">
    <property type="entry name" value="Cu_oxidase_CS"/>
</dbReference>
<evidence type="ECO:0000256" key="4">
    <source>
        <dbReference type="ARBA" id="ARBA00023008"/>
    </source>
</evidence>
<dbReference type="GO" id="GO:0005507">
    <property type="term" value="F:copper ion binding"/>
    <property type="evidence" value="ECO:0007669"/>
    <property type="project" value="InterPro"/>
</dbReference>
<dbReference type="Pfam" id="PF07732">
    <property type="entry name" value="Cu-oxidase_3"/>
    <property type="match status" value="1"/>
</dbReference>
<keyword evidence="4" id="KW-0186">Copper</keyword>
<feature type="chain" id="PRO_5034316345" description="Laccase" evidence="7">
    <location>
        <begin position="19"/>
        <end position="525"/>
    </location>
</feature>
<dbReference type="InterPro" id="IPR011706">
    <property type="entry name" value="Cu-oxidase_C"/>
</dbReference>
<dbReference type="PROSITE" id="PS00079">
    <property type="entry name" value="MULTICOPPER_OXIDASE1"/>
    <property type="match status" value="2"/>
</dbReference>
<dbReference type="Gene3D" id="2.60.40.420">
    <property type="entry name" value="Cupredoxins - blue copper proteins"/>
    <property type="match status" value="3"/>
</dbReference>
<keyword evidence="3" id="KW-0560">Oxidoreductase</keyword>
<dbReference type="SMR" id="A0A8H5CSY6"/>
<dbReference type="OrthoDB" id="2121828at2759"/>
<sequence length="525" mass="57142">MQLFTAALFFSLFKVALSAAVQARAVKDFNIDVVNANLAPDGFNRSTVVANGQFPGPAILVNKGETLRVTVNNKLTDSTMRRSTAFNFDGIFFRTANAYDEAEPFVNSCPIAPEGTFTYEIPLDDQTGTFWYHSELSVQYVDGLRGPLIIYDPEDPHRSLYDVDDKSTIVQLADWWQNSTLPLMEGYAATGIVPVSDSGLVNGAGRFNGGPEVPWSVINVVQGKRYRLRVINASARNVFTISADSHNLTVIEADGEATQPLTVQKIEIFAGQRYSVILEANQPVGNYWFNAPFVGGSPARNPNQNATLSRAIIRYEGASEADPTGPMTLGPDDGALIEADLVPFTPTPVSDPDITITMDLEVVAGKAIWNVNGVSYLPEKVPTLERVMEGASQPSDFNTTENVFVLPANKTVEIVFPPTDDDDAHPLHLHGNNFQVIKSMSSPANNTVNPIRRDVVAVGGSGTTIRFNTDNAGPWLFHCHIFWHKQAGLATIMLVDPATVQSTVKPSKAWEALCPAYNALPAELQ</sequence>
<gene>
    <name evidence="11" type="ORF">D9756_010060</name>
</gene>
<dbReference type="InterPro" id="IPR045087">
    <property type="entry name" value="Cu-oxidase_fam"/>
</dbReference>
<comment type="similarity">
    <text evidence="1">Belongs to the multicopper oxidase family.</text>
</comment>
<reference evidence="11 12" key="1">
    <citation type="journal article" date="2020" name="ISME J.">
        <title>Uncovering the hidden diversity of litter-decomposition mechanisms in mushroom-forming fungi.</title>
        <authorList>
            <person name="Floudas D."/>
            <person name="Bentzer J."/>
            <person name="Ahren D."/>
            <person name="Johansson T."/>
            <person name="Persson P."/>
            <person name="Tunlid A."/>
        </authorList>
    </citation>
    <scope>NUCLEOTIDE SEQUENCE [LARGE SCALE GENOMIC DNA]</scope>
    <source>
        <strain evidence="11 12">CBS 146.42</strain>
    </source>
</reference>
<feature type="domain" description="Plastocyanin-like" evidence="9">
    <location>
        <begin position="377"/>
        <end position="497"/>
    </location>
</feature>
<evidence type="ECO:0000256" key="2">
    <source>
        <dbReference type="ARBA" id="ARBA00022723"/>
    </source>
</evidence>
<evidence type="ECO:0000256" key="1">
    <source>
        <dbReference type="ARBA" id="ARBA00010609"/>
    </source>
</evidence>
<organism evidence="11 12">
    <name type="scientific">Leucocoprinus leucothites</name>
    <dbReference type="NCBI Taxonomy" id="201217"/>
    <lineage>
        <taxon>Eukaryota</taxon>
        <taxon>Fungi</taxon>
        <taxon>Dikarya</taxon>
        <taxon>Basidiomycota</taxon>
        <taxon>Agaricomycotina</taxon>
        <taxon>Agaricomycetes</taxon>
        <taxon>Agaricomycetidae</taxon>
        <taxon>Agaricales</taxon>
        <taxon>Agaricineae</taxon>
        <taxon>Agaricaceae</taxon>
        <taxon>Leucocoprinus</taxon>
    </lineage>
</organism>
<evidence type="ECO:0000259" key="9">
    <source>
        <dbReference type="Pfam" id="PF07731"/>
    </source>
</evidence>
<dbReference type="PANTHER" id="PTHR11709:SF511">
    <property type="entry name" value="LACCASE"/>
    <property type="match status" value="1"/>
</dbReference>
<dbReference type="CDD" id="cd13903">
    <property type="entry name" value="CuRO_3_Tv-LCC_like"/>
    <property type="match status" value="1"/>
</dbReference>
<evidence type="ECO:0000256" key="7">
    <source>
        <dbReference type="SAM" id="SignalP"/>
    </source>
</evidence>
<dbReference type="FunFam" id="2.60.40.420:FF:000045">
    <property type="entry name" value="Laccase 2"/>
    <property type="match status" value="1"/>
</dbReference>
<accession>A0A8H5CSY6</accession>
<feature type="domain" description="Plastocyanin-like" evidence="8">
    <location>
        <begin position="167"/>
        <end position="318"/>
    </location>
</feature>
<dbReference type="Pfam" id="PF00394">
    <property type="entry name" value="Cu-oxidase"/>
    <property type="match status" value="1"/>
</dbReference>
<keyword evidence="7" id="KW-0732">Signal</keyword>
<evidence type="ECO:0000256" key="6">
    <source>
        <dbReference type="ARBA" id="ARBA00023180"/>
    </source>
</evidence>
<dbReference type="Pfam" id="PF07731">
    <property type="entry name" value="Cu-oxidase_2"/>
    <property type="match status" value="1"/>
</dbReference>
<keyword evidence="12" id="KW-1185">Reference proteome</keyword>
<dbReference type="SUPFAM" id="SSF49503">
    <property type="entry name" value="Cupredoxins"/>
    <property type="match status" value="3"/>
</dbReference>
<dbReference type="PROSITE" id="PS00080">
    <property type="entry name" value="MULTICOPPER_OXIDASE2"/>
    <property type="match status" value="1"/>
</dbReference>
<evidence type="ECO:0008006" key="13">
    <source>
        <dbReference type="Google" id="ProtNLM"/>
    </source>
</evidence>
<dbReference type="Proteomes" id="UP000559027">
    <property type="component" value="Unassembled WGS sequence"/>
</dbReference>
<evidence type="ECO:0000259" key="10">
    <source>
        <dbReference type="Pfam" id="PF07732"/>
    </source>
</evidence>
<keyword evidence="6" id="KW-0325">Glycoprotein</keyword>
<proteinExistence type="inferred from homology"/>
<evidence type="ECO:0000256" key="3">
    <source>
        <dbReference type="ARBA" id="ARBA00023002"/>
    </source>
</evidence>
<dbReference type="AlphaFoldDB" id="A0A8H5CSY6"/>
<dbReference type="EMBL" id="JAACJO010000031">
    <property type="protein sequence ID" value="KAF5346493.1"/>
    <property type="molecule type" value="Genomic_DNA"/>
</dbReference>
<dbReference type="InterPro" id="IPR001117">
    <property type="entry name" value="Cu-oxidase_2nd"/>
</dbReference>
<dbReference type="InterPro" id="IPR008972">
    <property type="entry name" value="Cupredoxin"/>
</dbReference>
<dbReference type="InterPro" id="IPR011707">
    <property type="entry name" value="Cu-oxidase-like_N"/>
</dbReference>
<dbReference type="GO" id="GO:0016491">
    <property type="term" value="F:oxidoreductase activity"/>
    <property type="evidence" value="ECO:0007669"/>
    <property type="project" value="UniProtKB-KW"/>
</dbReference>
<keyword evidence="2" id="KW-0479">Metal-binding</keyword>
<comment type="caution">
    <text evidence="11">The sequence shown here is derived from an EMBL/GenBank/DDBJ whole genome shotgun (WGS) entry which is preliminary data.</text>
</comment>
<evidence type="ECO:0000313" key="12">
    <source>
        <dbReference type="Proteomes" id="UP000559027"/>
    </source>
</evidence>
<evidence type="ECO:0000313" key="11">
    <source>
        <dbReference type="EMBL" id="KAF5346493.1"/>
    </source>
</evidence>
<feature type="domain" description="Plastocyanin-like" evidence="10">
    <location>
        <begin position="35"/>
        <end position="154"/>
    </location>
</feature>
<protein>
    <recommendedName>
        <fullName evidence="13">Laccase</fullName>
    </recommendedName>
</protein>
<dbReference type="PANTHER" id="PTHR11709">
    <property type="entry name" value="MULTI-COPPER OXIDASE"/>
    <property type="match status" value="1"/>
</dbReference>
<evidence type="ECO:0000259" key="8">
    <source>
        <dbReference type="Pfam" id="PF00394"/>
    </source>
</evidence>
<name>A0A8H5CSY6_9AGAR</name>
<keyword evidence="5" id="KW-1015">Disulfide bond</keyword>